<dbReference type="InterPro" id="IPR020596">
    <property type="entry name" value="rRNA_Ade_Mease_Trfase_CS"/>
</dbReference>
<gene>
    <name evidence="7 10" type="primary">rsmA</name>
    <name evidence="7" type="synonym">ksgA</name>
    <name evidence="10" type="ORF">KOY49_03675</name>
</gene>
<dbReference type="RefSeq" id="WP_232736053.1">
    <property type="nucleotide sequence ID" value="NZ_CP076459.1"/>
</dbReference>
<protein>
    <recommendedName>
        <fullName evidence="7">Ribosomal RNA small subunit methyltransferase A</fullName>
        <ecNumber evidence="7">2.1.1.182</ecNumber>
    </recommendedName>
    <alternativeName>
        <fullName evidence="7">16S rRNA (adenine(1518)-N(6)/adenine(1519)-N(6))-dimethyltransferase</fullName>
    </alternativeName>
    <alternativeName>
        <fullName evidence="7">16S rRNA dimethyladenosine transferase</fullName>
    </alternativeName>
    <alternativeName>
        <fullName evidence="7">16S rRNA dimethylase</fullName>
    </alternativeName>
    <alternativeName>
        <fullName evidence="7">S-adenosylmethionine-6-N', N'-adenosyl(rRNA) dimethyltransferase</fullName>
    </alternativeName>
</protein>
<feature type="binding site" evidence="7 8">
    <location>
        <position position="14"/>
    </location>
    <ligand>
        <name>S-adenosyl-L-methionine</name>
        <dbReference type="ChEBI" id="CHEBI:59789"/>
    </ligand>
</feature>
<sequence>MASSHGPKKSLGQHWLKDPEILADIAEAAELTGDDVVLEIGPGLGTLTSRLLARANSVTAVEFDADLARKLPGQFPGKKLTVVNQDILQFDLNQLPKNYKVVANVPYYITSKIVEKLMTAENKPSIAVLLVQKEVAERIAAEAGNMSILSVSVQIFAEAELDIEVPRQFFTPPPKVDSQVVVLRTRDNPLITPEDQRDFFRIVKAGFSAKRKKLRSSLSGGLGIGKDGAEELLKNAGISPDARAEDLAIEDWRRLLKEWRAR</sequence>
<feature type="binding site" evidence="7 8">
    <location>
        <position position="62"/>
    </location>
    <ligand>
        <name>S-adenosyl-L-methionine</name>
        <dbReference type="ChEBI" id="CHEBI:59789"/>
    </ligand>
</feature>
<comment type="function">
    <text evidence="7">Specifically dimethylates two adjacent adenosines (A1518 and A1519) in the loop of a conserved hairpin near the 3'-end of 16S rRNA in the 30S particle. May play a critical role in biogenesis of 30S subunits.</text>
</comment>
<dbReference type="InterPro" id="IPR020598">
    <property type="entry name" value="rRNA_Ade_methylase_Trfase_N"/>
</dbReference>
<dbReference type="InterPro" id="IPR001737">
    <property type="entry name" value="KsgA/Erm"/>
</dbReference>
<keyword evidence="1 7" id="KW-0963">Cytoplasm</keyword>
<dbReference type="SUPFAM" id="SSF53335">
    <property type="entry name" value="S-adenosyl-L-methionine-dependent methyltransferases"/>
    <property type="match status" value="1"/>
</dbReference>
<keyword evidence="2 7" id="KW-0698">rRNA processing</keyword>
<dbReference type="InterPro" id="IPR011530">
    <property type="entry name" value="rRNA_adenine_dimethylase"/>
</dbReference>
<dbReference type="GO" id="GO:0003723">
    <property type="term" value="F:RNA binding"/>
    <property type="evidence" value="ECO:0007669"/>
    <property type="project" value="UniProtKB-UniRule"/>
</dbReference>
<feature type="binding site" evidence="7 8">
    <location>
        <position position="16"/>
    </location>
    <ligand>
        <name>S-adenosyl-L-methionine</name>
        <dbReference type="ChEBI" id="CHEBI:59789"/>
    </ligand>
</feature>
<comment type="catalytic activity">
    <reaction evidence="7">
        <text>adenosine(1518)/adenosine(1519) in 16S rRNA + 4 S-adenosyl-L-methionine = N(6)-dimethyladenosine(1518)/N(6)-dimethyladenosine(1519) in 16S rRNA + 4 S-adenosyl-L-homocysteine + 4 H(+)</text>
        <dbReference type="Rhea" id="RHEA:19609"/>
        <dbReference type="Rhea" id="RHEA-COMP:10232"/>
        <dbReference type="Rhea" id="RHEA-COMP:10233"/>
        <dbReference type="ChEBI" id="CHEBI:15378"/>
        <dbReference type="ChEBI" id="CHEBI:57856"/>
        <dbReference type="ChEBI" id="CHEBI:59789"/>
        <dbReference type="ChEBI" id="CHEBI:74411"/>
        <dbReference type="ChEBI" id="CHEBI:74493"/>
        <dbReference type="EC" id="2.1.1.182"/>
    </reaction>
</comment>
<dbReference type="InterPro" id="IPR023165">
    <property type="entry name" value="rRNA_Ade_diMease-like_C"/>
</dbReference>
<evidence type="ECO:0000256" key="2">
    <source>
        <dbReference type="ARBA" id="ARBA00022552"/>
    </source>
</evidence>
<evidence type="ECO:0000256" key="5">
    <source>
        <dbReference type="ARBA" id="ARBA00022691"/>
    </source>
</evidence>
<dbReference type="GO" id="GO:0005829">
    <property type="term" value="C:cytosol"/>
    <property type="evidence" value="ECO:0007669"/>
    <property type="project" value="TreeGrafter"/>
</dbReference>
<comment type="similarity">
    <text evidence="7">Belongs to the class I-like SAM-binding methyltransferase superfamily. rRNA adenine N(6)-methyltransferase family. RsmA subfamily.</text>
</comment>
<feature type="domain" description="Ribosomal RNA adenine methylase transferase N-terminal" evidence="9">
    <location>
        <begin position="21"/>
        <end position="187"/>
    </location>
</feature>
<dbReference type="NCBIfam" id="TIGR00755">
    <property type="entry name" value="ksgA"/>
    <property type="match status" value="1"/>
</dbReference>
<dbReference type="KEGG" id="mvl:KOY49_03675"/>
<name>A0A8F1SAU9_9BACT</name>
<evidence type="ECO:0000256" key="8">
    <source>
        <dbReference type="PROSITE-ProRule" id="PRU01026"/>
    </source>
</evidence>
<dbReference type="PANTHER" id="PTHR11727:SF7">
    <property type="entry name" value="DIMETHYLADENOSINE TRANSFERASE-RELATED"/>
    <property type="match status" value="1"/>
</dbReference>
<dbReference type="InterPro" id="IPR029063">
    <property type="entry name" value="SAM-dependent_MTases_sf"/>
</dbReference>
<dbReference type="HAMAP" id="MF_00607">
    <property type="entry name" value="16SrRNA_methyltr_A"/>
    <property type="match status" value="1"/>
</dbReference>
<evidence type="ECO:0000256" key="7">
    <source>
        <dbReference type="HAMAP-Rule" id="MF_00607"/>
    </source>
</evidence>
<evidence type="ECO:0000256" key="6">
    <source>
        <dbReference type="ARBA" id="ARBA00022884"/>
    </source>
</evidence>
<feature type="binding site" evidence="7 8">
    <location>
        <position position="86"/>
    </location>
    <ligand>
        <name>S-adenosyl-L-methionine</name>
        <dbReference type="ChEBI" id="CHEBI:59789"/>
    </ligand>
</feature>
<dbReference type="AlphaFoldDB" id="A0A8F1SAU9"/>
<feature type="binding site" evidence="7 8">
    <location>
        <position position="41"/>
    </location>
    <ligand>
        <name>S-adenosyl-L-methionine</name>
        <dbReference type="ChEBI" id="CHEBI:59789"/>
    </ligand>
</feature>
<keyword evidence="4 7" id="KW-0808">Transferase</keyword>
<dbReference type="PROSITE" id="PS51689">
    <property type="entry name" value="SAM_RNA_A_N6_MT"/>
    <property type="match status" value="1"/>
</dbReference>
<evidence type="ECO:0000313" key="11">
    <source>
        <dbReference type="Proteomes" id="UP000677117"/>
    </source>
</evidence>
<dbReference type="EC" id="2.1.1.182" evidence="7"/>
<dbReference type="Pfam" id="PF00398">
    <property type="entry name" value="RrnaAD"/>
    <property type="match status" value="1"/>
</dbReference>
<organism evidence="10 11">
    <name type="scientific">Candidatus Minimicrobia vallesae</name>
    <dbReference type="NCBI Taxonomy" id="2841264"/>
    <lineage>
        <taxon>Bacteria</taxon>
        <taxon>Candidatus Saccharimonadota</taxon>
        <taxon>Candidatus Saccharimonadota incertae sedis</taxon>
        <taxon>Candidatus Minimicrobia</taxon>
    </lineage>
</organism>
<reference evidence="10" key="1">
    <citation type="submission" date="2021-06" db="EMBL/GenBank/DDBJ databases">
        <title>An adapted protocol for Saccharibacteria cultivation: two new species join this phylum of Candidate Phyla Radiations.</title>
        <authorList>
            <person name="Ibrahim A."/>
            <person name="Maatouk M."/>
            <person name="Raoult D."/>
            <person name="Bittar F."/>
        </authorList>
    </citation>
    <scope>NUCLEOTIDE SEQUENCE</scope>
    <source>
        <strain evidence="10">IHU2</strain>
    </source>
</reference>
<evidence type="ECO:0000256" key="1">
    <source>
        <dbReference type="ARBA" id="ARBA00022490"/>
    </source>
</evidence>
<dbReference type="PANTHER" id="PTHR11727">
    <property type="entry name" value="DIMETHYLADENOSINE TRANSFERASE"/>
    <property type="match status" value="1"/>
</dbReference>
<dbReference type="PROSITE" id="PS01131">
    <property type="entry name" value="RRNA_A_DIMETH"/>
    <property type="match status" value="1"/>
</dbReference>
<dbReference type="CDD" id="cd02440">
    <property type="entry name" value="AdoMet_MTases"/>
    <property type="match status" value="1"/>
</dbReference>
<keyword evidence="5 7" id="KW-0949">S-adenosyl-L-methionine</keyword>
<comment type="subcellular location">
    <subcellularLocation>
        <location evidence="7">Cytoplasm</location>
    </subcellularLocation>
</comment>
<accession>A0A8F1SAU9</accession>
<dbReference type="Proteomes" id="UP000677117">
    <property type="component" value="Chromosome"/>
</dbReference>
<proteinExistence type="inferred from homology"/>
<feature type="binding site" evidence="7 8">
    <location>
        <position position="104"/>
    </location>
    <ligand>
        <name>S-adenosyl-L-methionine</name>
        <dbReference type="ChEBI" id="CHEBI:59789"/>
    </ligand>
</feature>
<keyword evidence="3 7" id="KW-0489">Methyltransferase</keyword>
<keyword evidence="11" id="KW-1185">Reference proteome</keyword>
<dbReference type="EMBL" id="CP076459">
    <property type="protein sequence ID" value="QWQ31256.1"/>
    <property type="molecule type" value="Genomic_DNA"/>
</dbReference>
<evidence type="ECO:0000256" key="4">
    <source>
        <dbReference type="ARBA" id="ARBA00022679"/>
    </source>
</evidence>
<evidence type="ECO:0000313" key="10">
    <source>
        <dbReference type="EMBL" id="QWQ31256.1"/>
    </source>
</evidence>
<dbReference type="Gene3D" id="3.40.50.150">
    <property type="entry name" value="Vaccinia Virus protein VP39"/>
    <property type="match status" value="1"/>
</dbReference>
<dbReference type="SMART" id="SM00650">
    <property type="entry name" value="rADc"/>
    <property type="match status" value="1"/>
</dbReference>
<dbReference type="GO" id="GO:0052908">
    <property type="term" value="F:16S rRNA (adenine(1518)-N(6)/adenine(1519)-N(6))-dimethyltransferase activity"/>
    <property type="evidence" value="ECO:0007669"/>
    <property type="project" value="UniProtKB-EC"/>
</dbReference>
<evidence type="ECO:0000259" key="9">
    <source>
        <dbReference type="SMART" id="SM00650"/>
    </source>
</evidence>
<dbReference type="Gene3D" id="1.10.8.100">
    <property type="entry name" value="Ribosomal RNA adenine dimethylase-like, domain 2"/>
    <property type="match status" value="1"/>
</dbReference>
<keyword evidence="6 7" id="KW-0694">RNA-binding</keyword>
<evidence type="ECO:0000256" key="3">
    <source>
        <dbReference type="ARBA" id="ARBA00022603"/>
    </source>
</evidence>